<dbReference type="EMBL" id="JACEEZ010003726">
    <property type="protein sequence ID" value="KAG0727079.1"/>
    <property type="molecule type" value="Genomic_DNA"/>
</dbReference>
<proteinExistence type="predicted"/>
<reference evidence="2" key="1">
    <citation type="submission" date="2020-07" db="EMBL/GenBank/DDBJ databases">
        <title>The High-quality genome of the commercially important snow crab, Chionoecetes opilio.</title>
        <authorList>
            <person name="Jeong J.-H."/>
            <person name="Ryu S."/>
        </authorList>
    </citation>
    <scope>NUCLEOTIDE SEQUENCE</scope>
    <source>
        <strain evidence="2">MADBK_172401_WGS</strain>
        <tissue evidence="2">Digestive gland</tissue>
    </source>
</reference>
<keyword evidence="3" id="KW-1185">Reference proteome</keyword>
<keyword evidence="1" id="KW-0812">Transmembrane</keyword>
<sequence length="106" mass="11970">MSDEKLPFSSLTPPRFSGNCPNGCENSVRWVHGTASLLVVAGLWFMTSLIIATVYRSNLKAMLIMPRIHLPFDNLEELYQSQYPIYTQETSVSHRATSSLWPFAFG</sequence>
<protein>
    <submittedName>
        <fullName evidence="2">Uncharacterized protein</fullName>
    </submittedName>
</protein>
<dbReference type="Gene3D" id="1.10.287.70">
    <property type="match status" value="1"/>
</dbReference>
<dbReference type="OrthoDB" id="6364239at2759"/>
<name>A0A8J4YU52_CHIOP</name>
<keyword evidence="1" id="KW-0472">Membrane</keyword>
<accession>A0A8J4YU52</accession>
<evidence type="ECO:0000256" key="1">
    <source>
        <dbReference type="SAM" id="Phobius"/>
    </source>
</evidence>
<keyword evidence="1" id="KW-1133">Transmembrane helix</keyword>
<comment type="caution">
    <text evidence="2">The sequence shown here is derived from an EMBL/GenBank/DDBJ whole genome shotgun (WGS) entry which is preliminary data.</text>
</comment>
<dbReference type="Proteomes" id="UP000770661">
    <property type="component" value="Unassembled WGS sequence"/>
</dbReference>
<evidence type="ECO:0000313" key="2">
    <source>
        <dbReference type="EMBL" id="KAG0727079.1"/>
    </source>
</evidence>
<evidence type="ECO:0000313" key="3">
    <source>
        <dbReference type="Proteomes" id="UP000770661"/>
    </source>
</evidence>
<gene>
    <name evidence="2" type="ORF">GWK47_004065</name>
</gene>
<feature type="transmembrane region" description="Helical" evidence="1">
    <location>
        <begin position="35"/>
        <end position="55"/>
    </location>
</feature>
<dbReference type="AlphaFoldDB" id="A0A8J4YU52"/>
<organism evidence="2 3">
    <name type="scientific">Chionoecetes opilio</name>
    <name type="common">Atlantic snow crab</name>
    <name type="synonym">Cancer opilio</name>
    <dbReference type="NCBI Taxonomy" id="41210"/>
    <lineage>
        <taxon>Eukaryota</taxon>
        <taxon>Metazoa</taxon>
        <taxon>Ecdysozoa</taxon>
        <taxon>Arthropoda</taxon>
        <taxon>Crustacea</taxon>
        <taxon>Multicrustacea</taxon>
        <taxon>Malacostraca</taxon>
        <taxon>Eumalacostraca</taxon>
        <taxon>Eucarida</taxon>
        <taxon>Decapoda</taxon>
        <taxon>Pleocyemata</taxon>
        <taxon>Brachyura</taxon>
        <taxon>Eubrachyura</taxon>
        <taxon>Majoidea</taxon>
        <taxon>Majidae</taxon>
        <taxon>Chionoecetes</taxon>
    </lineage>
</organism>